<accession>A0A418X688</accession>
<protein>
    <submittedName>
        <fullName evidence="1">Lipid A deacylase LpxR family protein</fullName>
    </submittedName>
</protein>
<dbReference type="InterPro" id="IPR037107">
    <property type="entry name" value="Put_OMP_sf"/>
</dbReference>
<evidence type="ECO:0000313" key="1">
    <source>
        <dbReference type="EMBL" id="RJG07993.1"/>
    </source>
</evidence>
<organism evidence="1 2">
    <name type="scientific">Noviherbaspirillum cavernae</name>
    <dbReference type="NCBI Taxonomy" id="2320862"/>
    <lineage>
        <taxon>Bacteria</taxon>
        <taxon>Pseudomonadati</taxon>
        <taxon>Pseudomonadota</taxon>
        <taxon>Betaproteobacteria</taxon>
        <taxon>Burkholderiales</taxon>
        <taxon>Oxalobacteraceae</taxon>
        <taxon>Noviherbaspirillum</taxon>
    </lineage>
</organism>
<dbReference type="EMBL" id="QYUN01000002">
    <property type="protein sequence ID" value="RJG07993.1"/>
    <property type="molecule type" value="Genomic_DNA"/>
</dbReference>
<dbReference type="Gene3D" id="2.40.128.140">
    <property type="entry name" value="Outer membrane protein"/>
    <property type="match status" value="1"/>
</dbReference>
<evidence type="ECO:0000313" key="2">
    <source>
        <dbReference type="Proteomes" id="UP000285190"/>
    </source>
</evidence>
<name>A0A418X688_9BURK</name>
<dbReference type="Pfam" id="PF09982">
    <property type="entry name" value="LpxR"/>
    <property type="match status" value="1"/>
</dbReference>
<dbReference type="InterPro" id="IPR018707">
    <property type="entry name" value="LpxR"/>
</dbReference>
<reference evidence="1 2" key="1">
    <citation type="submission" date="2018-09" db="EMBL/GenBank/DDBJ databases">
        <authorList>
            <person name="Zhu H."/>
        </authorList>
    </citation>
    <scope>NUCLEOTIDE SEQUENCE [LARGE SCALE GENOMIC DNA]</scope>
    <source>
        <strain evidence="1 2">K2R10-39</strain>
    </source>
</reference>
<comment type="caution">
    <text evidence="1">The sequence shown here is derived from an EMBL/GenBank/DDBJ whole genome shotgun (WGS) entry which is preliminary data.</text>
</comment>
<keyword evidence="2" id="KW-1185">Reference proteome</keyword>
<dbReference type="AlphaFoldDB" id="A0A418X688"/>
<proteinExistence type="predicted"/>
<gene>
    <name evidence="1" type="ORF">D3870_11010</name>
</gene>
<dbReference type="Proteomes" id="UP000285190">
    <property type="component" value="Unassembled WGS sequence"/>
</dbReference>
<sequence length="277" mass="30850">MEHGKLIHELGIDNDSLLFNRDDGFYTSGMFYTRRYAVQDSSKVTMFGWRIGQELYTASDIKLPPEKIGPPDHPYAAWLFGGIFKEIHRNDGSHSRLGLDFGCLGLCAGGEWTQDTLHAILNQPMPQGWSKQVRNEFGVVLHADVAPIRWTPIPSLDITPSMKGRFGNIYTDVAGDVTIRAGRLNILPYQPALHGFLRMEARAVAYNATLQGGYFSNGNPYTVEPKRAVGEIEAGMAWIGASYALKASIVRRSNEIRDLSNSIGAQNFVRLQIVYMP</sequence>
<dbReference type="OrthoDB" id="9776275at2"/>